<evidence type="ECO:0000259" key="4">
    <source>
        <dbReference type="SMART" id="SM01328"/>
    </source>
</evidence>
<dbReference type="InterPro" id="IPR027377">
    <property type="entry name" value="ZAR1/RTP1-5-like_Znf-3CxxC"/>
</dbReference>
<accession>A0AAN7C2Q1</accession>
<sequence length="168" mass="19108">MAKKKFSRPKPKPTMAPTMTFPSLHDDILNVLSDEDIMPTPWFNTSGGDREAMEIYSTNIMGKFRCHNQACPKAGWASKRVAIVIRRYTRNGYNATVFNQRCKSCERLGDLTIDENSYVERVAYRLKKWAGIPVAAVYTGLKKGPEHEKELCEGCKRGYCERSGYGWA</sequence>
<keyword evidence="1" id="KW-0479">Metal-binding</keyword>
<dbReference type="Pfam" id="PF13695">
    <property type="entry name" value="Zn_ribbon_3CxxC"/>
    <property type="match status" value="1"/>
</dbReference>
<evidence type="ECO:0000313" key="5">
    <source>
        <dbReference type="EMBL" id="KAK4233423.1"/>
    </source>
</evidence>
<organism evidence="5 6">
    <name type="scientific">Achaetomium macrosporum</name>
    <dbReference type="NCBI Taxonomy" id="79813"/>
    <lineage>
        <taxon>Eukaryota</taxon>
        <taxon>Fungi</taxon>
        <taxon>Dikarya</taxon>
        <taxon>Ascomycota</taxon>
        <taxon>Pezizomycotina</taxon>
        <taxon>Sordariomycetes</taxon>
        <taxon>Sordariomycetidae</taxon>
        <taxon>Sordariales</taxon>
        <taxon>Chaetomiaceae</taxon>
        <taxon>Achaetomium</taxon>
    </lineage>
</organism>
<dbReference type="EMBL" id="MU860561">
    <property type="protein sequence ID" value="KAK4233423.1"/>
    <property type="molecule type" value="Genomic_DNA"/>
</dbReference>
<feature type="domain" description="3CxxC-type" evidence="4">
    <location>
        <begin position="59"/>
        <end position="158"/>
    </location>
</feature>
<dbReference type="Proteomes" id="UP001303760">
    <property type="component" value="Unassembled WGS sequence"/>
</dbReference>
<evidence type="ECO:0000313" key="6">
    <source>
        <dbReference type="Proteomes" id="UP001303760"/>
    </source>
</evidence>
<dbReference type="GO" id="GO:0008270">
    <property type="term" value="F:zinc ion binding"/>
    <property type="evidence" value="ECO:0007669"/>
    <property type="project" value="UniProtKB-KW"/>
</dbReference>
<keyword evidence="3" id="KW-0862">Zinc</keyword>
<proteinExistence type="predicted"/>
<reference evidence="5" key="1">
    <citation type="journal article" date="2023" name="Mol. Phylogenet. Evol.">
        <title>Genome-scale phylogeny and comparative genomics of the fungal order Sordariales.</title>
        <authorList>
            <person name="Hensen N."/>
            <person name="Bonometti L."/>
            <person name="Westerberg I."/>
            <person name="Brannstrom I.O."/>
            <person name="Guillou S."/>
            <person name="Cros-Aarteil S."/>
            <person name="Calhoun S."/>
            <person name="Haridas S."/>
            <person name="Kuo A."/>
            <person name="Mondo S."/>
            <person name="Pangilinan J."/>
            <person name="Riley R."/>
            <person name="LaButti K."/>
            <person name="Andreopoulos B."/>
            <person name="Lipzen A."/>
            <person name="Chen C."/>
            <person name="Yan M."/>
            <person name="Daum C."/>
            <person name="Ng V."/>
            <person name="Clum A."/>
            <person name="Steindorff A."/>
            <person name="Ohm R.A."/>
            <person name="Martin F."/>
            <person name="Silar P."/>
            <person name="Natvig D.O."/>
            <person name="Lalanne C."/>
            <person name="Gautier V."/>
            <person name="Ament-Velasquez S.L."/>
            <person name="Kruys A."/>
            <person name="Hutchinson M.I."/>
            <person name="Powell A.J."/>
            <person name="Barry K."/>
            <person name="Miller A.N."/>
            <person name="Grigoriev I.V."/>
            <person name="Debuchy R."/>
            <person name="Gladieux P."/>
            <person name="Hiltunen Thoren M."/>
            <person name="Johannesson H."/>
        </authorList>
    </citation>
    <scope>NUCLEOTIDE SEQUENCE</scope>
    <source>
        <strain evidence="5">CBS 532.94</strain>
    </source>
</reference>
<comment type="caution">
    <text evidence="5">The sequence shown here is derived from an EMBL/GenBank/DDBJ whole genome shotgun (WGS) entry which is preliminary data.</text>
</comment>
<name>A0AAN7C2Q1_9PEZI</name>
<keyword evidence="6" id="KW-1185">Reference proteome</keyword>
<protein>
    <submittedName>
        <fullName evidence="5">Zinc-binding domain-containing protein</fullName>
    </submittedName>
</protein>
<reference evidence="5" key="2">
    <citation type="submission" date="2023-05" db="EMBL/GenBank/DDBJ databases">
        <authorList>
            <consortium name="Lawrence Berkeley National Laboratory"/>
            <person name="Steindorff A."/>
            <person name="Hensen N."/>
            <person name="Bonometti L."/>
            <person name="Westerberg I."/>
            <person name="Brannstrom I.O."/>
            <person name="Guillou S."/>
            <person name="Cros-Aarteil S."/>
            <person name="Calhoun S."/>
            <person name="Haridas S."/>
            <person name="Kuo A."/>
            <person name="Mondo S."/>
            <person name="Pangilinan J."/>
            <person name="Riley R."/>
            <person name="Labutti K."/>
            <person name="Andreopoulos B."/>
            <person name="Lipzen A."/>
            <person name="Chen C."/>
            <person name="Yanf M."/>
            <person name="Daum C."/>
            <person name="Ng V."/>
            <person name="Clum A."/>
            <person name="Ohm R."/>
            <person name="Martin F."/>
            <person name="Silar P."/>
            <person name="Natvig D."/>
            <person name="Lalanne C."/>
            <person name="Gautier V."/>
            <person name="Ament-Velasquez S.L."/>
            <person name="Kruys A."/>
            <person name="Hutchinson M.I."/>
            <person name="Powell A.J."/>
            <person name="Barry K."/>
            <person name="Miller A.N."/>
            <person name="Grigoriev I.V."/>
            <person name="Debuchy R."/>
            <person name="Gladieux P."/>
            <person name="Thoren M.H."/>
            <person name="Johannesson H."/>
        </authorList>
    </citation>
    <scope>NUCLEOTIDE SEQUENCE</scope>
    <source>
        <strain evidence="5">CBS 532.94</strain>
    </source>
</reference>
<dbReference type="AlphaFoldDB" id="A0AAN7C2Q1"/>
<keyword evidence="2" id="KW-0863">Zinc-finger</keyword>
<dbReference type="SMART" id="SM01328">
    <property type="entry name" value="zf-3CxxC"/>
    <property type="match status" value="1"/>
</dbReference>
<evidence type="ECO:0000256" key="1">
    <source>
        <dbReference type="ARBA" id="ARBA00022723"/>
    </source>
</evidence>
<evidence type="ECO:0000256" key="3">
    <source>
        <dbReference type="ARBA" id="ARBA00022833"/>
    </source>
</evidence>
<evidence type="ECO:0000256" key="2">
    <source>
        <dbReference type="ARBA" id="ARBA00022771"/>
    </source>
</evidence>
<gene>
    <name evidence="5" type="ORF">C8A03DRAFT_19511</name>
</gene>